<proteinExistence type="predicted"/>
<comment type="caution">
    <text evidence="1">The sequence shown here is derived from an EMBL/GenBank/DDBJ whole genome shotgun (WGS) entry which is preliminary data.</text>
</comment>
<dbReference type="OrthoDB" id="5373271at2"/>
<reference evidence="1 2" key="1">
    <citation type="submission" date="2019-05" db="EMBL/GenBank/DDBJ databases">
        <title>Arcobacter sp. nov., isolated from sea sediment.</title>
        <authorList>
            <person name="Kim W."/>
        </authorList>
    </citation>
    <scope>NUCLEOTIDE SEQUENCE [LARGE SCALE GENOMIC DNA]</scope>
    <source>
        <strain evidence="1 2">CAU 1517</strain>
    </source>
</reference>
<protein>
    <recommendedName>
        <fullName evidence="3">Lipoprotein</fullName>
    </recommendedName>
</protein>
<dbReference type="Proteomes" id="UP000308901">
    <property type="component" value="Unassembled WGS sequence"/>
</dbReference>
<evidence type="ECO:0000313" key="2">
    <source>
        <dbReference type="Proteomes" id="UP000308901"/>
    </source>
</evidence>
<dbReference type="AlphaFoldDB" id="A0A5R8XY59"/>
<sequence length="162" mass="18800">MKKNILISALIISFVFIGCAKRNDSLKGFKNTNQSPMAIQYTKKRDLIYNGSLKVMIFGTYLNKISKKYETDKLDSFVVGIHIKNQENHDLVKNRFRVTLNNDKPKTMVKVSNDSDIVEIIPLKNQWADYYLIHFDNKKDVTELNLRIIHPVYGSVSLNFQK</sequence>
<name>A0A5R8XY59_9BACT</name>
<dbReference type="EMBL" id="VANU01000007">
    <property type="protein sequence ID" value="TLP35830.1"/>
    <property type="molecule type" value="Genomic_DNA"/>
</dbReference>
<dbReference type="RefSeq" id="WP_138153676.1">
    <property type="nucleotide sequence ID" value="NZ_VANU01000007.1"/>
</dbReference>
<evidence type="ECO:0000313" key="1">
    <source>
        <dbReference type="EMBL" id="TLP35830.1"/>
    </source>
</evidence>
<gene>
    <name evidence="1" type="ORF">FDK22_14355</name>
</gene>
<accession>A0A5R8XY59</accession>
<dbReference type="PROSITE" id="PS51257">
    <property type="entry name" value="PROKAR_LIPOPROTEIN"/>
    <property type="match status" value="1"/>
</dbReference>
<organism evidence="1 2">
    <name type="scientific">Arcobacter arenosus</name>
    <dbReference type="NCBI Taxonomy" id="2576037"/>
    <lineage>
        <taxon>Bacteria</taxon>
        <taxon>Pseudomonadati</taxon>
        <taxon>Campylobacterota</taxon>
        <taxon>Epsilonproteobacteria</taxon>
        <taxon>Campylobacterales</taxon>
        <taxon>Arcobacteraceae</taxon>
        <taxon>Arcobacter</taxon>
    </lineage>
</organism>
<keyword evidence="2" id="KW-1185">Reference proteome</keyword>
<evidence type="ECO:0008006" key="3">
    <source>
        <dbReference type="Google" id="ProtNLM"/>
    </source>
</evidence>